<reference evidence="7" key="1">
    <citation type="journal article" date="2014" name="Front. Microbiol.">
        <title>High frequency of phylogenetically diverse reductive dehalogenase-homologous genes in deep subseafloor sedimentary metagenomes.</title>
        <authorList>
            <person name="Kawai M."/>
            <person name="Futagami T."/>
            <person name="Toyoda A."/>
            <person name="Takaki Y."/>
            <person name="Nishi S."/>
            <person name="Hori S."/>
            <person name="Arai W."/>
            <person name="Tsubouchi T."/>
            <person name="Morono Y."/>
            <person name="Uchiyama I."/>
            <person name="Ito T."/>
            <person name="Fujiyama A."/>
            <person name="Inagaki F."/>
            <person name="Takami H."/>
        </authorList>
    </citation>
    <scope>NUCLEOTIDE SEQUENCE</scope>
    <source>
        <strain evidence="7">Expedition CK06-06</strain>
    </source>
</reference>
<evidence type="ECO:0000313" key="7">
    <source>
        <dbReference type="EMBL" id="GAH67713.1"/>
    </source>
</evidence>
<dbReference type="GO" id="GO:0003824">
    <property type="term" value="F:catalytic activity"/>
    <property type="evidence" value="ECO:0007669"/>
    <property type="project" value="InterPro"/>
</dbReference>
<evidence type="ECO:0000256" key="3">
    <source>
        <dbReference type="ARBA" id="ARBA00022723"/>
    </source>
</evidence>
<dbReference type="GO" id="GO:0046872">
    <property type="term" value="F:metal ion binding"/>
    <property type="evidence" value="ECO:0007669"/>
    <property type="project" value="UniProtKB-KW"/>
</dbReference>
<evidence type="ECO:0000259" key="6">
    <source>
        <dbReference type="Pfam" id="PF04055"/>
    </source>
</evidence>
<feature type="domain" description="Radical SAM core" evidence="6">
    <location>
        <begin position="2"/>
        <end position="62"/>
    </location>
</feature>
<evidence type="ECO:0000256" key="2">
    <source>
        <dbReference type="ARBA" id="ARBA00022691"/>
    </source>
</evidence>
<dbReference type="InterPro" id="IPR007197">
    <property type="entry name" value="rSAM"/>
</dbReference>
<organism evidence="7">
    <name type="scientific">marine sediment metagenome</name>
    <dbReference type="NCBI Taxonomy" id="412755"/>
    <lineage>
        <taxon>unclassified sequences</taxon>
        <taxon>metagenomes</taxon>
        <taxon>ecological metagenomes</taxon>
    </lineage>
</organism>
<accession>X1JD74</accession>
<dbReference type="EMBL" id="BARU01026863">
    <property type="protein sequence ID" value="GAH67713.1"/>
    <property type="molecule type" value="Genomic_DNA"/>
</dbReference>
<keyword evidence="3" id="KW-0479">Metal-binding</keyword>
<sequence>MQIGVESGSDRILKLIKKGITVEQILRVNKKLRHAKITPMYSFLIGTPYEHREETIKTMDLVFKLLKDNPDAVTTNLQTYKPFPGTELFDVAVEEFGYMKPCNITDWIDLWNVTFPYDSNVKENHFHPIFQSCHLADQL</sequence>
<keyword evidence="4" id="KW-0408">Iron</keyword>
<comment type="caution">
    <text evidence="7">The sequence shown here is derived from an EMBL/GenBank/DDBJ whole genome shotgun (WGS) entry which is preliminary data.</text>
</comment>
<keyword evidence="5" id="KW-0411">Iron-sulfur</keyword>
<dbReference type="GO" id="GO:0051536">
    <property type="term" value="F:iron-sulfur cluster binding"/>
    <property type="evidence" value="ECO:0007669"/>
    <property type="project" value="UniProtKB-KW"/>
</dbReference>
<dbReference type="Pfam" id="PF04055">
    <property type="entry name" value="Radical_SAM"/>
    <property type="match status" value="1"/>
</dbReference>
<dbReference type="SUPFAM" id="SSF102114">
    <property type="entry name" value="Radical SAM enzymes"/>
    <property type="match status" value="1"/>
</dbReference>
<proteinExistence type="predicted"/>
<keyword evidence="2" id="KW-0949">S-adenosyl-L-methionine</keyword>
<evidence type="ECO:0000256" key="1">
    <source>
        <dbReference type="ARBA" id="ARBA00001966"/>
    </source>
</evidence>
<protein>
    <recommendedName>
        <fullName evidence="6">Radical SAM core domain-containing protein</fullName>
    </recommendedName>
</protein>
<evidence type="ECO:0000256" key="4">
    <source>
        <dbReference type="ARBA" id="ARBA00023004"/>
    </source>
</evidence>
<dbReference type="AlphaFoldDB" id="X1JD74"/>
<dbReference type="InterPro" id="IPR058240">
    <property type="entry name" value="rSAM_sf"/>
</dbReference>
<dbReference type="PANTHER" id="PTHR43409">
    <property type="entry name" value="ANAEROBIC MAGNESIUM-PROTOPORPHYRIN IX MONOMETHYL ESTER CYCLASE-RELATED"/>
    <property type="match status" value="1"/>
</dbReference>
<name>X1JD74_9ZZZZ</name>
<dbReference type="InterPro" id="IPR051198">
    <property type="entry name" value="BchE-like"/>
</dbReference>
<comment type="cofactor">
    <cofactor evidence="1">
        <name>[4Fe-4S] cluster</name>
        <dbReference type="ChEBI" id="CHEBI:49883"/>
    </cofactor>
</comment>
<gene>
    <name evidence="7" type="ORF">S03H2_43106</name>
</gene>
<dbReference type="Gene3D" id="3.30.750.200">
    <property type="match status" value="1"/>
</dbReference>
<evidence type="ECO:0000256" key="5">
    <source>
        <dbReference type="ARBA" id="ARBA00023014"/>
    </source>
</evidence>